<dbReference type="GO" id="GO:0008168">
    <property type="term" value="F:methyltransferase activity"/>
    <property type="evidence" value="ECO:0007669"/>
    <property type="project" value="UniProtKB-KW"/>
</dbReference>
<dbReference type="InterPro" id="IPR029063">
    <property type="entry name" value="SAM-dependent_MTases_sf"/>
</dbReference>
<dbReference type="InterPro" id="IPR007213">
    <property type="entry name" value="Ppm1/Ppm2/Tcmp"/>
</dbReference>
<dbReference type="GO" id="GO:0032259">
    <property type="term" value="P:methylation"/>
    <property type="evidence" value="ECO:0007669"/>
    <property type="project" value="UniProtKB-KW"/>
</dbReference>
<comment type="caution">
    <text evidence="3">The sequence shown here is derived from an EMBL/GenBank/DDBJ whole genome shotgun (WGS) entry which is preliminary data.</text>
</comment>
<dbReference type="EMBL" id="JBEDNQ010000005">
    <property type="protein sequence ID" value="MEQ3551669.1"/>
    <property type="molecule type" value="Genomic_DNA"/>
</dbReference>
<dbReference type="PIRSF" id="PIRSF028177">
    <property type="entry name" value="Polyketide_synth_Omtfrase_TcmP"/>
    <property type="match status" value="1"/>
</dbReference>
<gene>
    <name evidence="3" type="ORF">WIS52_14440</name>
</gene>
<keyword evidence="4" id="KW-1185">Reference proteome</keyword>
<dbReference type="PANTHER" id="PTHR43619">
    <property type="entry name" value="S-ADENOSYL-L-METHIONINE-DEPENDENT METHYLTRANSFERASE YKTD-RELATED"/>
    <property type="match status" value="1"/>
</dbReference>
<keyword evidence="2 3" id="KW-0808">Transferase</keyword>
<dbReference type="Gene3D" id="3.40.50.150">
    <property type="entry name" value="Vaccinia Virus protein VP39"/>
    <property type="match status" value="1"/>
</dbReference>
<protein>
    <submittedName>
        <fullName evidence="3">Class I SAM-dependent methyltransferase</fullName>
        <ecNumber evidence="3">2.1.1.-</ecNumber>
    </submittedName>
</protein>
<evidence type="ECO:0000313" key="3">
    <source>
        <dbReference type="EMBL" id="MEQ3551669.1"/>
    </source>
</evidence>
<dbReference type="InterPro" id="IPR016874">
    <property type="entry name" value="TcmP-like"/>
</dbReference>
<evidence type="ECO:0000256" key="1">
    <source>
        <dbReference type="ARBA" id="ARBA00022603"/>
    </source>
</evidence>
<reference evidence="3 4" key="1">
    <citation type="submission" date="2024-03" db="EMBL/GenBank/DDBJ databases">
        <title>Draft genome sequence of Pseudonocardia nematodicida JCM 31783.</title>
        <authorList>
            <person name="Butdee W."/>
            <person name="Duangmal K."/>
        </authorList>
    </citation>
    <scope>NUCLEOTIDE SEQUENCE [LARGE SCALE GENOMIC DNA]</scope>
    <source>
        <strain evidence="3 4">JCM 31783</strain>
    </source>
</reference>
<keyword evidence="1 3" id="KW-0489">Methyltransferase</keyword>
<proteinExistence type="predicted"/>
<dbReference type="EC" id="2.1.1.-" evidence="3"/>
<dbReference type="Proteomes" id="UP001494902">
    <property type="component" value="Unassembled WGS sequence"/>
</dbReference>
<name>A0ABV1KB18_9PSEU</name>
<dbReference type="PANTHER" id="PTHR43619:SF2">
    <property type="entry name" value="S-ADENOSYL-L-METHIONINE-DEPENDENT METHYLTRANSFERASES SUPERFAMILY PROTEIN"/>
    <property type="match status" value="1"/>
</dbReference>
<dbReference type="Pfam" id="PF04072">
    <property type="entry name" value="LCM"/>
    <property type="match status" value="1"/>
</dbReference>
<evidence type="ECO:0000256" key="2">
    <source>
        <dbReference type="ARBA" id="ARBA00022679"/>
    </source>
</evidence>
<accession>A0ABV1KB18</accession>
<evidence type="ECO:0000313" key="4">
    <source>
        <dbReference type="Proteomes" id="UP001494902"/>
    </source>
</evidence>
<dbReference type="SUPFAM" id="SSF53335">
    <property type="entry name" value="S-adenosyl-L-methionine-dependent methyltransferases"/>
    <property type="match status" value="1"/>
</dbReference>
<dbReference type="RefSeq" id="WP_349298741.1">
    <property type="nucleotide sequence ID" value="NZ_JBEDNQ010000005.1"/>
</dbReference>
<sequence>MTSTERVELHGAAATTLMTLFLHRLDARARRPILGDPYAEDVYDRIDHDVHGLWQATGDATAIVCRAAVLDRWTREFLAGDPDGQVLHLGCGLDSRPLRVGAPPSCRWVDVDQPEVIDARTRLYDLPAHVVQVAGSLTGDDWWDAVDPERPTLAVAEGVFMYLPPRAVHATVERIASGTPRGEIAFDAVAPWTVAVTHWAPFFRALGTTFDWAWDPADFADRHPDLFARDDVSIYDEVILREPRIWLRPLLATAGLLPALQDSMRLHRFTVGP</sequence>
<organism evidence="3 4">
    <name type="scientific">Pseudonocardia nematodicida</name>
    <dbReference type="NCBI Taxonomy" id="1206997"/>
    <lineage>
        <taxon>Bacteria</taxon>
        <taxon>Bacillati</taxon>
        <taxon>Actinomycetota</taxon>
        <taxon>Actinomycetes</taxon>
        <taxon>Pseudonocardiales</taxon>
        <taxon>Pseudonocardiaceae</taxon>
        <taxon>Pseudonocardia</taxon>
    </lineage>
</organism>